<feature type="domain" description="Pacifastin" evidence="2">
    <location>
        <begin position="109"/>
        <end position="145"/>
    </location>
</feature>
<dbReference type="SUPFAM" id="SSF57603">
    <property type="entry name" value="FnI-like domain"/>
    <property type="match status" value="4"/>
</dbReference>
<evidence type="ECO:0000313" key="4">
    <source>
        <dbReference type="Proteomes" id="UP000075260"/>
    </source>
</evidence>
<dbReference type="SMART" id="SM00215">
    <property type="entry name" value="VWC_out"/>
    <property type="match status" value="2"/>
</dbReference>
<sequence length="259" mass="26746">MISLAIALSGALAGCGLIGERTCEYDGVDYRPGDTFPDRDGCNGCSCTEDGDVACTLMACTQGCVWKGVTHAPGASFPAGDGCNRCACSSDGTVACTEMACAGACTYDGYPYMPGESFPASDGCNTCTCGEDGSAACTEEGCPEGCTYGGVEYQQGDSFGSLDGCNTCTCTPGGGVACTERYCGCDPSREWWRQYVTTSPEECAVIDLACTGGLTSVSNECGCGCEQDPSCPPSFDCKPPLACDLDEIQRRCPYSAIDR</sequence>
<dbReference type="InterPro" id="IPR008037">
    <property type="entry name" value="Pacifastin_dom"/>
</dbReference>
<proteinExistence type="predicted"/>
<feature type="domain" description="Pacifastin" evidence="2">
    <location>
        <begin position="27"/>
        <end position="63"/>
    </location>
</feature>
<reference evidence="3 4" key="1">
    <citation type="submission" date="2014-02" db="EMBL/GenBank/DDBJ databases">
        <title>The small core and large imbalanced accessory genome model reveals a collaborative survival strategy of Sorangium cellulosum strains in nature.</title>
        <authorList>
            <person name="Han K."/>
            <person name="Peng R."/>
            <person name="Blom J."/>
            <person name="Li Y.-Z."/>
        </authorList>
    </citation>
    <scope>NUCLEOTIDE SEQUENCE [LARGE SCALE GENOMIC DNA]</scope>
    <source>
        <strain evidence="3 4">So0008-312</strain>
    </source>
</reference>
<dbReference type="PROSITE" id="PS50184">
    <property type="entry name" value="VWFC_2"/>
    <property type="match status" value="1"/>
</dbReference>
<dbReference type="AlphaFoldDB" id="A0A150QRD9"/>
<dbReference type="InterPro" id="IPR001007">
    <property type="entry name" value="VWF_dom"/>
</dbReference>
<dbReference type="Proteomes" id="UP000075260">
    <property type="component" value="Unassembled WGS sequence"/>
</dbReference>
<comment type="caution">
    <text evidence="3">The sequence shown here is derived from an EMBL/GenBank/DDBJ whole genome shotgun (WGS) entry which is preliminary data.</text>
</comment>
<organism evidence="3 4">
    <name type="scientific">Sorangium cellulosum</name>
    <name type="common">Polyangium cellulosum</name>
    <dbReference type="NCBI Taxonomy" id="56"/>
    <lineage>
        <taxon>Bacteria</taxon>
        <taxon>Pseudomonadati</taxon>
        <taxon>Myxococcota</taxon>
        <taxon>Polyangia</taxon>
        <taxon>Polyangiales</taxon>
        <taxon>Polyangiaceae</taxon>
        <taxon>Sorangium</taxon>
    </lineage>
</organism>
<dbReference type="OrthoDB" id="5510748at2"/>
<evidence type="ECO:0008006" key="5">
    <source>
        <dbReference type="Google" id="ProtNLM"/>
    </source>
</evidence>
<dbReference type="Gene3D" id="2.10.70.10">
    <property type="entry name" value="Complement Module, domain 1"/>
    <property type="match status" value="4"/>
</dbReference>
<name>A0A150QRD9_SORCE</name>
<dbReference type="GO" id="GO:0030414">
    <property type="term" value="F:peptidase inhibitor activity"/>
    <property type="evidence" value="ECO:0007669"/>
    <property type="project" value="InterPro"/>
</dbReference>
<dbReference type="Pfam" id="PF05375">
    <property type="entry name" value="Pacifastin_I"/>
    <property type="match status" value="1"/>
</dbReference>
<protein>
    <recommendedName>
        <fullName evidence="5">VWFC domain-containing protein</fullName>
    </recommendedName>
</protein>
<accession>A0A150QRD9</accession>
<evidence type="ECO:0000259" key="1">
    <source>
        <dbReference type="PROSITE" id="PS50184"/>
    </source>
</evidence>
<gene>
    <name evidence="3" type="ORF">BE15_20890</name>
</gene>
<dbReference type="EMBL" id="JEMA01000393">
    <property type="protein sequence ID" value="KYF70514.1"/>
    <property type="molecule type" value="Genomic_DNA"/>
</dbReference>
<evidence type="ECO:0000259" key="2">
    <source>
        <dbReference type="PROSITE" id="PS51446"/>
    </source>
</evidence>
<evidence type="ECO:0000313" key="3">
    <source>
        <dbReference type="EMBL" id="KYF70514.1"/>
    </source>
</evidence>
<dbReference type="PROSITE" id="PS51446">
    <property type="entry name" value="PACIFASTIN"/>
    <property type="match status" value="2"/>
</dbReference>
<feature type="domain" description="VWFC" evidence="1">
    <location>
        <begin position="103"/>
        <end position="169"/>
    </location>
</feature>